<proteinExistence type="predicted"/>
<sequence length="534" mass="59736">MNMGASSFYGKSRLRQVERCVLRLMAAVRKKLQGHAEDPFRIFPFQEPALSWADAHNSAGILRIFSVERSADGRRAFIVTTYAAFWARYEGMLPQHRHYYEIIRQGAPCHLYFDLEYQKEHNQDVDGDQLVKALLELCDAALKERFVVQLEDSWIIELDSSTPAKFSRHLVIRVPGAAFQSNFHVGAFVRDLCEAPGDAAGAEGAASRQPRQELLVNKGADGDKALFVDGGVYTRNRAFRLFLSSKAGKEAVLQLTERFQGARLSHREAFHRALICNVEEGCRLLRCFDDAEGATFSWAGCRAGTRADAVTSLERCPNPKMGPSCHPDVEAFITSMCTQGGVQGQVRSWVDWPEAGLLLLNMRGNRWCGNVGRTHKSNGIFYVVDLQGGVWYQKCYDPECRSYRSEIMPLPPAIMQRLHTEGAAQAHNSGHPELQAQQQAVSDEGLHIKQPLTAIQQSDVLEVCNRSSPQHEAFWPQIGHRDGCEKENRDQTGEQRSRRDVYDFGTGVLGDFSEADQADGGFDRELLNLLTPSG</sequence>
<dbReference type="EC" id="2.7.7.102" evidence="3"/>
<keyword evidence="7" id="KW-1185">Reference proteome</keyword>
<comment type="caution">
    <text evidence="6">The sequence shown here is derived from an EMBL/GenBank/DDBJ whole genome shotgun (WGS) entry which is preliminary data.</text>
</comment>
<dbReference type="GO" id="GO:0006264">
    <property type="term" value="P:mitochondrial DNA replication"/>
    <property type="evidence" value="ECO:0007669"/>
    <property type="project" value="TreeGrafter"/>
</dbReference>
<evidence type="ECO:0000256" key="1">
    <source>
        <dbReference type="ARBA" id="ARBA00026139"/>
    </source>
</evidence>
<dbReference type="GO" id="GO:0003682">
    <property type="term" value="F:chromatin binding"/>
    <property type="evidence" value="ECO:0007669"/>
    <property type="project" value="TreeGrafter"/>
</dbReference>
<comment type="catalytic activity">
    <reaction evidence="4">
        <text>DNA(n) + a 2'-deoxyribonucleoside 5'-triphosphate = DNA(n+1) + diphosphate</text>
        <dbReference type="Rhea" id="RHEA:22508"/>
        <dbReference type="Rhea" id="RHEA-COMP:17339"/>
        <dbReference type="Rhea" id="RHEA-COMP:17340"/>
        <dbReference type="ChEBI" id="CHEBI:33019"/>
        <dbReference type="ChEBI" id="CHEBI:61560"/>
        <dbReference type="ChEBI" id="CHEBI:173112"/>
        <dbReference type="EC" id="2.7.7.7"/>
    </reaction>
    <physiologicalReaction direction="left-to-right" evidence="4">
        <dbReference type="Rhea" id="RHEA:22509"/>
    </physiologicalReaction>
</comment>
<dbReference type="Pfam" id="PF03121">
    <property type="entry name" value="Herpes_UL52"/>
    <property type="match status" value="1"/>
</dbReference>
<dbReference type="InterPro" id="IPR044917">
    <property type="entry name" value="PRIMPOL"/>
</dbReference>
<dbReference type="GO" id="GO:0005634">
    <property type="term" value="C:nucleus"/>
    <property type="evidence" value="ECO:0007669"/>
    <property type="project" value="TreeGrafter"/>
</dbReference>
<organism evidence="6 7">
    <name type="scientific">Coccomyxa viridis</name>
    <dbReference type="NCBI Taxonomy" id="1274662"/>
    <lineage>
        <taxon>Eukaryota</taxon>
        <taxon>Viridiplantae</taxon>
        <taxon>Chlorophyta</taxon>
        <taxon>core chlorophytes</taxon>
        <taxon>Trebouxiophyceae</taxon>
        <taxon>Trebouxiophyceae incertae sedis</taxon>
        <taxon>Coccomyxaceae</taxon>
        <taxon>Coccomyxa</taxon>
    </lineage>
</organism>
<dbReference type="AlphaFoldDB" id="A0AAV1I6B0"/>
<gene>
    <name evidence="6" type="ORF">CVIRNUC_005198</name>
</gene>
<dbReference type="Proteomes" id="UP001314263">
    <property type="component" value="Unassembled WGS sequence"/>
</dbReference>
<dbReference type="GO" id="GO:0042276">
    <property type="term" value="P:error-prone translesion synthesis"/>
    <property type="evidence" value="ECO:0007669"/>
    <property type="project" value="InterPro"/>
</dbReference>
<evidence type="ECO:0000256" key="2">
    <source>
        <dbReference type="ARBA" id="ARBA00044677"/>
    </source>
</evidence>
<evidence type="ECO:0000313" key="7">
    <source>
        <dbReference type="Proteomes" id="UP001314263"/>
    </source>
</evidence>
<evidence type="ECO:0000256" key="4">
    <source>
        <dbReference type="ARBA" id="ARBA00047303"/>
    </source>
</evidence>
<comment type="catalytic activity">
    <reaction evidence="2">
        <text>ssDNA + n NTP = ssDNA/pppN(pN)n-1 hybrid + (n-1) diphosphate.</text>
        <dbReference type="EC" id="2.7.7.102"/>
    </reaction>
</comment>
<dbReference type="GO" id="GO:0005759">
    <property type="term" value="C:mitochondrial matrix"/>
    <property type="evidence" value="ECO:0007669"/>
    <property type="project" value="TreeGrafter"/>
</dbReference>
<dbReference type="GO" id="GO:0031297">
    <property type="term" value="P:replication fork processing"/>
    <property type="evidence" value="ECO:0007669"/>
    <property type="project" value="TreeGrafter"/>
</dbReference>
<dbReference type="PANTHER" id="PTHR31399:SF0">
    <property type="entry name" value="DNA-DIRECTED PRIMASE_POLYMERASE PROTEIN"/>
    <property type="match status" value="1"/>
</dbReference>
<evidence type="ECO:0000313" key="6">
    <source>
        <dbReference type="EMBL" id="CAK0780855.1"/>
    </source>
</evidence>
<feature type="region of interest" description="Disordered" evidence="5">
    <location>
        <begin position="476"/>
        <end position="499"/>
    </location>
</feature>
<reference evidence="6 7" key="1">
    <citation type="submission" date="2023-10" db="EMBL/GenBank/DDBJ databases">
        <authorList>
            <person name="Maclean D."/>
            <person name="Macfadyen A."/>
        </authorList>
    </citation>
    <scope>NUCLEOTIDE SEQUENCE [LARGE SCALE GENOMIC DNA]</scope>
</reference>
<evidence type="ECO:0000256" key="3">
    <source>
        <dbReference type="ARBA" id="ARBA00044768"/>
    </source>
</evidence>
<protein>
    <recommendedName>
        <fullName evidence="1">DNA-directed primase/polymerase protein</fullName>
        <ecNumber evidence="3">2.7.7.102</ecNumber>
    </recommendedName>
</protein>
<dbReference type="GO" id="GO:0009411">
    <property type="term" value="P:response to UV"/>
    <property type="evidence" value="ECO:0007669"/>
    <property type="project" value="TreeGrafter"/>
</dbReference>
<evidence type="ECO:0000256" key="5">
    <source>
        <dbReference type="SAM" id="MobiDB-lite"/>
    </source>
</evidence>
<name>A0AAV1I6B0_9CHLO</name>
<dbReference type="GO" id="GO:0003887">
    <property type="term" value="F:DNA-directed DNA polymerase activity"/>
    <property type="evidence" value="ECO:0007669"/>
    <property type="project" value="UniProtKB-EC"/>
</dbReference>
<dbReference type="EMBL" id="CAUYUE010000006">
    <property type="protein sequence ID" value="CAK0780855.1"/>
    <property type="molecule type" value="Genomic_DNA"/>
</dbReference>
<feature type="compositionally biased region" description="Basic and acidic residues" evidence="5">
    <location>
        <begin position="479"/>
        <end position="499"/>
    </location>
</feature>
<accession>A0AAV1I6B0</accession>
<dbReference type="PANTHER" id="PTHR31399">
    <property type="entry name" value="DNA-DIRECTED PRIMASE / POLYMERASE PROTEIN"/>
    <property type="match status" value="1"/>
</dbReference>